<dbReference type="FunFam" id="3.30.160.60:FF:000021">
    <property type="entry name" value="Basic krueppel-like factor 3"/>
    <property type="match status" value="1"/>
</dbReference>
<evidence type="ECO:0000256" key="1">
    <source>
        <dbReference type="ARBA" id="ARBA00022723"/>
    </source>
</evidence>
<dbReference type="AlphaFoldDB" id="A0A7R9IEC0"/>
<evidence type="ECO:0000256" key="2">
    <source>
        <dbReference type="ARBA" id="ARBA00022771"/>
    </source>
</evidence>
<name>A0A7R9IEC0_9NEOP</name>
<reference evidence="7" key="1">
    <citation type="submission" date="2020-11" db="EMBL/GenBank/DDBJ databases">
        <authorList>
            <person name="Tran Van P."/>
        </authorList>
    </citation>
    <scope>NUCLEOTIDE SEQUENCE</scope>
</reference>
<evidence type="ECO:0000256" key="3">
    <source>
        <dbReference type="ARBA" id="ARBA00022833"/>
    </source>
</evidence>
<feature type="domain" description="C2H2-type" evidence="6">
    <location>
        <begin position="202"/>
        <end position="231"/>
    </location>
</feature>
<dbReference type="GO" id="GO:0008270">
    <property type="term" value="F:zinc ion binding"/>
    <property type="evidence" value="ECO:0007669"/>
    <property type="project" value="UniProtKB-KW"/>
</dbReference>
<dbReference type="GO" id="GO:0000978">
    <property type="term" value="F:RNA polymerase II cis-regulatory region sequence-specific DNA binding"/>
    <property type="evidence" value="ECO:0007669"/>
    <property type="project" value="TreeGrafter"/>
</dbReference>
<dbReference type="EMBL" id="OE001440">
    <property type="protein sequence ID" value="CAD7456829.1"/>
    <property type="molecule type" value="Genomic_DNA"/>
</dbReference>
<feature type="compositionally biased region" description="Pro residues" evidence="5">
    <location>
        <begin position="158"/>
        <end position="174"/>
    </location>
</feature>
<dbReference type="GO" id="GO:0000981">
    <property type="term" value="F:DNA-binding transcription factor activity, RNA polymerase II-specific"/>
    <property type="evidence" value="ECO:0007669"/>
    <property type="project" value="TreeGrafter"/>
</dbReference>
<proteinExistence type="predicted"/>
<evidence type="ECO:0000256" key="4">
    <source>
        <dbReference type="PROSITE-ProRule" id="PRU00042"/>
    </source>
</evidence>
<evidence type="ECO:0000259" key="6">
    <source>
        <dbReference type="PROSITE" id="PS50157"/>
    </source>
</evidence>
<dbReference type="InterPro" id="IPR036236">
    <property type="entry name" value="Znf_C2H2_sf"/>
</dbReference>
<protein>
    <recommendedName>
        <fullName evidence="6">C2H2-type domain-containing protein</fullName>
    </recommendedName>
</protein>
<keyword evidence="2 4" id="KW-0863">Zinc-finger</keyword>
<evidence type="ECO:0000256" key="5">
    <source>
        <dbReference type="SAM" id="MobiDB-lite"/>
    </source>
</evidence>
<accession>A0A7R9IEC0</accession>
<feature type="compositionally biased region" description="Pro residues" evidence="5">
    <location>
        <begin position="131"/>
        <end position="147"/>
    </location>
</feature>
<gene>
    <name evidence="7" type="ORF">TTEB3V08_LOCUS4844</name>
</gene>
<feature type="region of interest" description="Disordered" evidence="5">
    <location>
        <begin position="131"/>
        <end position="195"/>
    </location>
</feature>
<dbReference type="PANTHER" id="PTHR23235">
    <property type="entry name" value="KRUEPPEL-LIKE TRANSCRIPTION FACTOR"/>
    <property type="match status" value="1"/>
</dbReference>
<dbReference type="SUPFAM" id="SSF57667">
    <property type="entry name" value="beta-beta-alpha zinc fingers"/>
    <property type="match status" value="1"/>
</dbReference>
<dbReference type="Gene3D" id="3.30.160.60">
    <property type="entry name" value="Classic Zinc Finger"/>
    <property type="match status" value="1"/>
</dbReference>
<feature type="region of interest" description="Disordered" evidence="5">
    <location>
        <begin position="1"/>
        <end position="32"/>
    </location>
</feature>
<dbReference type="PROSITE" id="PS00028">
    <property type="entry name" value="ZINC_FINGER_C2H2_1"/>
    <property type="match status" value="1"/>
</dbReference>
<dbReference type="PANTHER" id="PTHR23235:SF166">
    <property type="entry name" value="DENDRITIC ARBOR REDUCTION PROTEIN 1"/>
    <property type="match status" value="1"/>
</dbReference>
<dbReference type="PROSITE" id="PS50157">
    <property type="entry name" value="ZINC_FINGER_C2H2_2"/>
    <property type="match status" value="1"/>
</dbReference>
<dbReference type="InterPro" id="IPR013087">
    <property type="entry name" value="Znf_C2H2_type"/>
</dbReference>
<sequence length="302" mass="33805">MKPPRRESSSQMDEFFEVPSLTHPHHRPHNNNTMSYVSMRTIHSPDDDVFLKPPLWEDITSSIQKLDPENADMLAAATSHPQVKLEAPDESPLIMGAAHIKTEKGALHGMPYQFHPRYKCEGVSAVTFSLPPPPRLVFAPPPTPPMSDPGSPGMLPRRTPPPPYHHAPPPPATPDPTRQPNATPGPKYNRRNNPELEKRRIHHCDFLGCSKVYTKSSHLKAHQRIHTGNIINYTSIYTGNIINYTSIYTGNIINYTSIHTGNIINYTRIHTGGQHSTLLLVVRYPNVLELVVVEEVLSASFP</sequence>
<evidence type="ECO:0000313" key="7">
    <source>
        <dbReference type="EMBL" id="CAD7456829.1"/>
    </source>
</evidence>
<organism evidence="7">
    <name type="scientific">Timema tahoe</name>
    <dbReference type="NCBI Taxonomy" id="61484"/>
    <lineage>
        <taxon>Eukaryota</taxon>
        <taxon>Metazoa</taxon>
        <taxon>Ecdysozoa</taxon>
        <taxon>Arthropoda</taxon>
        <taxon>Hexapoda</taxon>
        <taxon>Insecta</taxon>
        <taxon>Pterygota</taxon>
        <taxon>Neoptera</taxon>
        <taxon>Polyneoptera</taxon>
        <taxon>Phasmatodea</taxon>
        <taxon>Timematodea</taxon>
        <taxon>Timematoidea</taxon>
        <taxon>Timematidae</taxon>
        <taxon>Timema</taxon>
    </lineage>
</organism>
<keyword evidence="1" id="KW-0479">Metal-binding</keyword>
<feature type="compositionally biased region" description="Low complexity" evidence="5">
    <location>
        <begin position="148"/>
        <end position="157"/>
    </location>
</feature>
<keyword evidence="3" id="KW-0862">Zinc</keyword>